<gene>
    <name evidence="1" type="ORF">EXN61_11385</name>
</gene>
<dbReference type="AlphaFoldDB" id="A0A546XYK4"/>
<reference evidence="1 2" key="1">
    <citation type="journal article" date="2019" name="Appl. Microbiol. Biotechnol.">
        <title>Differential efficiency of wild type rhizogenic strains for rol gene transformation of plants.</title>
        <authorList>
            <person name="Desmet S."/>
            <person name="De Keyser E."/>
            <person name="Van Vaerenbergh J."/>
            <person name="Baeyen S."/>
            <person name="Van Huylenbroeck J."/>
            <person name="Geelen D."/>
            <person name="Dhooghe E."/>
        </authorList>
    </citation>
    <scope>NUCLEOTIDE SEQUENCE [LARGE SCALE GENOMIC DNA]</scope>
    <source>
        <strain evidence="1 2">MAFF210266</strain>
    </source>
</reference>
<sequence length="71" mass="7979">MTSEEFRLCLHKLRWSLSDLAEVLQCDLSVVEAMNRGDAKVPPLLAVWLRLLRKNPLGVVQLIAYTGKESG</sequence>
<proteinExistence type="predicted"/>
<evidence type="ECO:0000313" key="2">
    <source>
        <dbReference type="Proteomes" id="UP000317023"/>
    </source>
</evidence>
<organism evidence="1 2">
    <name type="scientific">Agrobacterium tumefaciens</name>
    <dbReference type="NCBI Taxonomy" id="358"/>
    <lineage>
        <taxon>Bacteria</taxon>
        <taxon>Pseudomonadati</taxon>
        <taxon>Pseudomonadota</taxon>
        <taxon>Alphaproteobacteria</taxon>
        <taxon>Hyphomicrobiales</taxon>
        <taxon>Rhizobiaceae</taxon>
        <taxon>Rhizobium/Agrobacterium group</taxon>
        <taxon>Agrobacterium</taxon>
        <taxon>Agrobacterium tumefaciens complex</taxon>
    </lineage>
</organism>
<dbReference type="Proteomes" id="UP000317023">
    <property type="component" value="Unassembled WGS sequence"/>
</dbReference>
<dbReference type="EMBL" id="SGOE01000003">
    <property type="protein sequence ID" value="TRB05830.1"/>
    <property type="molecule type" value="Genomic_DNA"/>
</dbReference>
<evidence type="ECO:0008006" key="3">
    <source>
        <dbReference type="Google" id="ProtNLM"/>
    </source>
</evidence>
<comment type="caution">
    <text evidence="1">The sequence shown here is derived from an EMBL/GenBank/DDBJ whole genome shotgun (WGS) entry which is preliminary data.</text>
</comment>
<evidence type="ECO:0000313" key="1">
    <source>
        <dbReference type="EMBL" id="TRB05830.1"/>
    </source>
</evidence>
<name>A0A546XYK4_AGRTU</name>
<protein>
    <recommendedName>
        <fullName evidence="3">XRE family transcriptional regulator</fullName>
    </recommendedName>
</protein>
<accession>A0A546XYK4</accession>